<dbReference type="Proteomes" id="UP000807342">
    <property type="component" value="Unassembled WGS sequence"/>
</dbReference>
<evidence type="ECO:0000313" key="2">
    <source>
        <dbReference type="Proteomes" id="UP000807342"/>
    </source>
</evidence>
<dbReference type="OrthoDB" id="2978038at2759"/>
<evidence type="ECO:0008006" key="3">
    <source>
        <dbReference type="Google" id="ProtNLM"/>
    </source>
</evidence>
<protein>
    <recommendedName>
        <fullName evidence="3">DUF4219 domain-containing protein</fullName>
    </recommendedName>
</protein>
<reference evidence="1" key="1">
    <citation type="submission" date="2020-11" db="EMBL/GenBank/DDBJ databases">
        <authorList>
            <consortium name="DOE Joint Genome Institute"/>
            <person name="Ahrendt S."/>
            <person name="Riley R."/>
            <person name="Andreopoulos W."/>
            <person name="Labutti K."/>
            <person name="Pangilinan J."/>
            <person name="Ruiz-Duenas F.J."/>
            <person name="Barrasa J.M."/>
            <person name="Sanchez-Garcia M."/>
            <person name="Camarero S."/>
            <person name="Miyauchi S."/>
            <person name="Serrano A."/>
            <person name="Linde D."/>
            <person name="Babiker R."/>
            <person name="Drula E."/>
            <person name="Ayuso-Fernandez I."/>
            <person name="Pacheco R."/>
            <person name="Padilla G."/>
            <person name="Ferreira P."/>
            <person name="Barriuso J."/>
            <person name="Kellner H."/>
            <person name="Castanera R."/>
            <person name="Alfaro M."/>
            <person name="Ramirez L."/>
            <person name="Pisabarro A.G."/>
            <person name="Kuo A."/>
            <person name="Tritt A."/>
            <person name="Lipzen A."/>
            <person name="He G."/>
            <person name="Yan M."/>
            <person name="Ng V."/>
            <person name="Cullen D."/>
            <person name="Martin F."/>
            <person name="Rosso M.-N."/>
            <person name="Henrissat B."/>
            <person name="Hibbett D."/>
            <person name="Martinez A.T."/>
            <person name="Grigoriev I.V."/>
        </authorList>
    </citation>
    <scope>NUCLEOTIDE SEQUENCE</scope>
    <source>
        <strain evidence="1">MF-IS2</strain>
    </source>
</reference>
<name>A0A9P5XAS5_9AGAR</name>
<dbReference type="Pfam" id="PF14223">
    <property type="entry name" value="Retrotran_gag_2"/>
    <property type="match status" value="1"/>
</dbReference>
<keyword evidence="2" id="KW-1185">Reference proteome</keyword>
<gene>
    <name evidence="1" type="ORF">P691DRAFT_608712</name>
</gene>
<evidence type="ECO:0000313" key="1">
    <source>
        <dbReference type="EMBL" id="KAF9446562.1"/>
    </source>
</evidence>
<feature type="non-terminal residue" evidence="1">
    <location>
        <position position="92"/>
    </location>
</feature>
<organism evidence="1 2">
    <name type="scientific">Macrolepiota fuliginosa MF-IS2</name>
    <dbReference type="NCBI Taxonomy" id="1400762"/>
    <lineage>
        <taxon>Eukaryota</taxon>
        <taxon>Fungi</taxon>
        <taxon>Dikarya</taxon>
        <taxon>Basidiomycota</taxon>
        <taxon>Agaricomycotina</taxon>
        <taxon>Agaricomycetes</taxon>
        <taxon>Agaricomycetidae</taxon>
        <taxon>Agaricales</taxon>
        <taxon>Agaricineae</taxon>
        <taxon>Agaricaceae</taxon>
        <taxon>Macrolepiota</taxon>
    </lineage>
</organism>
<dbReference type="AlphaFoldDB" id="A0A9P5XAS5"/>
<sequence>WSFQKLTWNNYYTWSKHMKTALEAHQLWWGYVERERPPPKKPPVEPPRPGRWDRYRDWVRNDRAAMGLMKCALDPSQWPYVQPATTSKEMWD</sequence>
<accession>A0A9P5XAS5</accession>
<comment type="caution">
    <text evidence="1">The sequence shown here is derived from an EMBL/GenBank/DDBJ whole genome shotgun (WGS) entry which is preliminary data.</text>
</comment>
<feature type="non-terminal residue" evidence="1">
    <location>
        <position position="1"/>
    </location>
</feature>
<proteinExistence type="predicted"/>
<dbReference type="EMBL" id="MU151239">
    <property type="protein sequence ID" value="KAF9446562.1"/>
    <property type="molecule type" value="Genomic_DNA"/>
</dbReference>